<dbReference type="EMBL" id="CM042025">
    <property type="protein sequence ID" value="KAI3809540.1"/>
    <property type="molecule type" value="Genomic_DNA"/>
</dbReference>
<reference evidence="2" key="1">
    <citation type="journal article" date="2022" name="Mol. Ecol. Resour.">
        <title>The genomes of chicory, endive, great burdock and yacon provide insights into Asteraceae palaeo-polyploidization history and plant inulin production.</title>
        <authorList>
            <person name="Fan W."/>
            <person name="Wang S."/>
            <person name="Wang H."/>
            <person name="Wang A."/>
            <person name="Jiang F."/>
            <person name="Liu H."/>
            <person name="Zhao H."/>
            <person name="Xu D."/>
            <person name="Zhang Y."/>
        </authorList>
    </citation>
    <scope>NUCLEOTIDE SEQUENCE [LARGE SCALE GENOMIC DNA]</scope>
    <source>
        <strain evidence="2">cv. Yunnan</strain>
    </source>
</reference>
<evidence type="ECO:0000313" key="1">
    <source>
        <dbReference type="EMBL" id="KAI3809540.1"/>
    </source>
</evidence>
<protein>
    <submittedName>
        <fullName evidence="1">Uncharacterized protein</fullName>
    </submittedName>
</protein>
<evidence type="ECO:0000313" key="2">
    <source>
        <dbReference type="Proteomes" id="UP001056120"/>
    </source>
</evidence>
<proteinExistence type="predicted"/>
<accession>A0ACB9IQE3</accession>
<comment type="caution">
    <text evidence="1">The sequence shown here is derived from an EMBL/GenBank/DDBJ whole genome shotgun (WGS) entry which is preliminary data.</text>
</comment>
<gene>
    <name evidence="1" type="ORF">L1987_25517</name>
</gene>
<keyword evidence="2" id="KW-1185">Reference proteome</keyword>
<organism evidence="1 2">
    <name type="scientific">Smallanthus sonchifolius</name>
    <dbReference type="NCBI Taxonomy" id="185202"/>
    <lineage>
        <taxon>Eukaryota</taxon>
        <taxon>Viridiplantae</taxon>
        <taxon>Streptophyta</taxon>
        <taxon>Embryophyta</taxon>
        <taxon>Tracheophyta</taxon>
        <taxon>Spermatophyta</taxon>
        <taxon>Magnoliopsida</taxon>
        <taxon>eudicotyledons</taxon>
        <taxon>Gunneridae</taxon>
        <taxon>Pentapetalae</taxon>
        <taxon>asterids</taxon>
        <taxon>campanulids</taxon>
        <taxon>Asterales</taxon>
        <taxon>Asteraceae</taxon>
        <taxon>Asteroideae</taxon>
        <taxon>Heliantheae alliance</taxon>
        <taxon>Millerieae</taxon>
        <taxon>Smallanthus</taxon>
    </lineage>
</organism>
<name>A0ACB9IQE3_9ASTR</name>
<dbReference type="Proteomes" id="UP001056120">
    <property type="component" value="Linkage Group LG08"/>
</dbReference>
<sequence length="125" mass="14159">MKAPKFPSLYSQNQTSTLTTTTRRPSPPNTLPIKATPPTTLLTSSGLLSDSEKTEADAKEGELDDDKIYFLDRSLATPRHAIDLLKRDTMSKQKVEKFDTIDLNWTDKMSECPVYFPSKEEYEDP</sequence>
<reference evidence="1 2" key="2">
    <citation type="journal article" date="2022" name="Mol. Ecol. Resour.">
        <title>The genomes of chicory, endive, great burdock and yacon provide insights into Asteraceae paleo-polyploidization history and plant inulin production.</title>
        <authorList>
            <person name="Fan W."/>
            <person name="Wang S."/>
            <person name="Wang H."/>
            <person name="Wang A."/>
            <person name="Jiang F."/>
            <person name="Liu H."/>
            <person name="Zhao H."/>
            <person name="Xu D."/>
            <person name="Zhang Y."/>
        </authorList>
    </citation>
    <scope>NUCLEOTIDE SEQUENCE [LARGE SCALE GENOMIC DNA]</scope>
    <source>
        <strain evidence="2">cv. Yunnan</strain>
        <tissue evidence="1">Leaves</tissue>
    </source>
</reference>